<evidence type="ECO:0000256" key="2">
    <source>
        <dbReference type="ARBA" id="ARBA00004123"/>
    </source>
</evidence>
<dbReference type="PANTHER" id="PTHR22930:SF269">
    <property type="entry name" value="NUCLEASE HARBI1-LIKE PROTEIN"/>
    <property type="match status" value="1"/>
</dbReference>
<evidence type="ECO:0000256" key="5">
    <source>
        <dbReference type="ARBA" id="ARBA00022723"/>
    </source>
</evidence>
<comment type="similarity">
    <text evidence="3">Belongs to the HARBI1 family.</text>
</comment>
<dbReference type="AlphaFoldDB" id="A0ABD2VYY4"/>
<gene>
    <name evidence="9" type="ORF">TKK_018478</name>
</gene>
<evidence type="ECO:0000256" key="6">
    <source>
        <dbReference type="ARBA" id="ARBA00022801"/>
    </source>
</evidence>
<dbReference type="Proteomes" id="UP001627154">
    <property type="component" value="Unassembled WGS sequence"/>
</dbReference>
<evidence type="ECO:0000256" key="3">
    <source>
        <dbReference type="ARBA" id="ARBA00006958"/>
    </source>
</evidence>
<dbReference type="GO" id="GO:0046872">
    <property type="term" value="F:metal ion binding"/>
    <property type="evidence" value="ECO:0007669"/>
    <property type="project" value="UniProtKB-KW"/>
</dbReference>
<evidence type="ECO:0000256" key="4">
    <source>
        <dbReference type="ARBA" id="ARBA00022722"/>
    </source>
</evidence>
<keyword evidence="7" id="KW-0539">Nucleus</keyword>
<dbReference type="GO" id="GO:0004518">
    <property type="term" value="F:nuclease activity"/>
    <property type="evidence" value="ECO:0007669"/>
    <property type="project" value="UniProtKB-KW"/>
</dbReference>
<evidence type="ECO:0000259" key="8">
    <source>
        <dbReference type="Pfam" id="PF13359"/>
    </source>
</evidence>
<evidence type="ECO:0000256" key="1">
    <source>
        <dbReference type="ARBA" id="ARBA00001968"/>
    </source>
</evidence>
<keyword evidence="5" id="KW-0479">Metal-binding</keyword>
<proteinExistence type="inferred from homology"/>
<dbReference type="GO" id="GO:0016787">
    <property type="term" value="F:hydrolase activity"/>
    <property type="evidence" value="ECO:0007669"/>
    <property type="project" value="UniProtKB-KW"/>
</dbReference>
<organism evidence="9 10">
    <name type="scientific">Trichogramma kaykai</name>
    <dbReference type="NCBI Taxonomy" id="54128"/>
    <lineage>
        <taxon>Eukaryota</taxon>
        <taxon>Metazoa</taxon>
        <taxon>Ecdysozoa</taxon>
        <taxon>Arthropoda</taxon>
        <taxon>Hexapoda</taxon>
        <taxon>Insecta</taxon>
        <taxon>Pterygota</taxon>
        <taxon>Neoptera</taxon>
        <taxon>Endopterygota</taxon>
        <taxon>Hymenoptera</taxon>
        <taxon>Apocrita</taxon>
        <taxon>Proctotrupomorpha</taxon>
        <taxon>Chalcidoidea</taxon>
        <taxon>Trichogrammatidae</taxon>
        <taxon>Trichogramma</taxon>
    </lineage>
</organism>
<dbReference type="EMBL" id="JBJJXI010000149">
    <property type="protein sequence ID" value="KAL3385960.1"/>
    <property type="molecule type" value="Genomic_DNA"/>
</dbReference>
<feature type="domain" description="DDE Tnp4" evidence="8">
    <location>
        <begin position="182"/>
        <end position="348"/>
    </location>
</feature>
<accession>A0ABD2VYY4</accession>
<comment type="cofactor">
    <cofactor evidence="1">
        <name>a divalent metal cation</name>
        <dbReference type="ChEBI" id="CHEBI:60240"/>
    </cofactor>
</comment>
<comment type="subcellular location">
    <subcellularLocation>
        <location evidence="2">Nucleus</location>
    </subcellularLocation>
</comment>
<keyword evidence="4" id="KW-0540">Nuclease</keyword>
<evidence type="ECO:0000313" key="10">
    <source>
        <dbReference type="Proteomes" id="UP001627154"/>
    </source>
</evidence>
<dbReference type="InterPro" id="IPR027806">
    <property type="entry name" value="HARBI1_dom"/>
</dbReference>
<dbReference type="Pfam" id="PF13359">
    <property type="entry name" value="DDE_Tnp_4"/>
    <property type="match status" value="1"/>
</dbReference>
<sequence>MSGLRRLRLLKAFVPLKRDIRDLLDAYQFEKSKRWINRRWLIRPYYKLRSSRGLFKSSFEDLRNDSDLFFKATRMDTETFDLLLSKVAPIIKPLRKRKNNVSSAKRLYITLRYLATGNDITSFSLAHRISETAILYIIKNTFIAIHEALADIYLRQPSRPTWRNVAEGFKTFWNIPNCIGSIDGMHVPIVAPNNSGSLYFNYKKFNSIVLLAICNHRYEFTCVDIGACGSESDGGVFIRSNIGKALTEGTLNIPPECKKFPGSNEKSPHYFVGDAAFGISKNMMRPYPGRNLEYKEKVFNYRLSRARRCIENAFGILQARWKVLASKPIAFKPEDVEKIIIATVCLHNFLMSRSQKSVRQMYCPESFVDTTNTDGNVMEGHWRNEVDIDACMTHRSTLNTSRNIRTKEAYAMRESLKESFHSPEGELPWQREIVTRGAYGDII</sequence>
<reference evidence="9 10" key="1">
    <citation type="journal article" date="2024" name="bioRxiv">
        <title>A reference genome for Trichogramma kaykai: A tiny desert-dwelling parasitoid wasp with competing sex-ratio distorters.</title>
        <authorList>
            <person name="Culotta J."/>
            <person name="Lindsey A.R."/>
        </authorList>
    </citation>
    <scope>NUCLEOTIDE SEQUENCE [LARGE SCALE GENOMIC DNA]</scope>
    <source>
        <strain evidence="9 10">KSX58</strain>
    </source>
</reference>
<keyword evidence="10" id="KW-1185">Reference proteome</keyword>
<dbReference type="PANTHER" id="PTHR22930">
    <property type="match status" value="1"/>
</dbReference>
<evidence type="ECO:0000313" key="9">
    <source>
        <dbReference type="EMBL" id="KAL3385960.1"/>
    </source>
</evidence>
<protein>
    <recommendedName>
        <fullName evidence="8">DDE Tnp4 domain-containing protein</fullName>
    </recommendedName>
</protein>
<evidence type="ECO:0000256" key="7">
    <source>
        <dbReference type="ARBA" id="ARBA00023242"/>
    </source>
</evidence>
<name>A0ABD2VYY4_9HYME</name>
<dbReference type="GO" id="GO:0005634">
    <property type="term" value="C:nucleus"/>
    <property type="evidence" value="ECO:0007669"/>
    <property type="project" value="UniProtKB-SubCell"/>
</dbReference>
<comment type="caution">
    <text evidence="9">The sequence shown here is derived from an EMBL/GenBank/DDBJ whole genome shotgun (WGS) entry which is preliminary data.</text>
</comment>
<dbReference type="InterPro" id="IPR045249">
    <property type="entry name" value="HARBI1-like"/>
</dbReference>
<keyword evidence="6" id="KW-0378">Hydrolase</keyword>